<dbReference type="Gene3D" id="3.90.1300.10">
    <property type="entry name" value="Amidase signature (AS) domain"/>
    <property type="match status" value="2"/>
</dbReference>
<dbReference type="GO" id="GO:0003824">
    <property type="term" value="F:catalytic activity"/>
    <property type="evidence" value="ECO:0007669"/>
    <property type="project" value="InterPro"/>
</dbReference>
<dbReference type="SUPFAM" id="SSF75304">
    <property type="entry name" value="Amidase signature (AS) enzymes"/>
    <property type="match status" value="1"/>
</dbReference>
<keyword evidence="3" id="KW-1185">Reference proteome</keyword>
<protein>
    <recommendedName>
        <fullName evidence="1">Amidase domain-containing protein</fullName>
    </recommendedName>
</protein>
<gene>
    <name evidence="2" type="ORF">Cgig2_024943</name>
</gene>
<proteinExistence type="predicted"/>
<dbReference type="PANTHER" id="PTHR11895:SF67">
    <property type="entry name" value="AMIDASE DOMAIN-CONTAINING PROTEIN"/>
    <property type="match status" value="1"/>
</dbReference>
<comment type="caution">
    <text evidence="2">The sequence shown here is derived from an EMBL/GenBank/DDBJ whole genome shotgun (WGS) entry which is preliminary data.</text>
</comment>
<dbReference type="InterPro" id="IPR023631">
    <property type="entry name" value="Amidase_dom"/>
</dbReference>
<dbReference type="AlphaFoldDB" id="A0A9Q1KCY0"/>
<dbReference type="InterPro" id="IPR000120">
    <property type="entry name" value="Amidase"/>
</dbReference>
<dbReference type="PANTHER" id="PTHR11895">
    <property type="entry name" value="TRANSAMIDASE"/>
    <property type="match status" value="1"/>
</dbReference>
<feature type="domain" description="Amidase" evidence="1">
    <location>
        <begin position="375"/>
        <end position="560"/>
    </location>
</feature>
<evidence type="ECO:0000313" key="3">
    <source>
        <dbReference type="Proteomes" id="UP001153076"/>
    </source>
</evidence>
<organism evidence="2 3">
    <name type="scientific">Carnegiea gigantea</name>
    <dbReference type="NCBI Taxonomy" id="171969"/>
    <lineage>
        <taxon>Eukaryota</taxon>
        <taxon>Viridiplantae</taxon>
        <taxon>Streptophyta</taxon>
        <taxon>Embryophyta</taxon>
        <taxon>Tracheophyta</taxon>
        <taxon>Spermatophyta</taxon>
        <taxon>Magnoliopsida</taxon>
        <taxon>eudicotyledons</taxon>
        <taxon>Gunneridae</taxon>
        <taxon>Pentapetalae</taxon>
        <taxon>Caryophyllales</taxon>
        <taxon>Cactineae</taxon>
        <taxon>Cactaceae</taxon>
        <taxon>Cactoideae</taxon>
        <taxon>Echinocereeae</taxon>
        <taxon>Carnegiea</taxon>
    </lineage>
</organism>
<dbReference type="InterPro" id="IPR036928">
    <property type="entry name" value="AS_sf"/>
</dbReference>
<evidence type="ECO:0000313" key="2">
    <source>
        <dbReference type="EMBL" id="KAJ8441214.1"/>
    </source>
</evidence>
<dbReference type="EMBL" id="JAKOGI010000174">
    <property type="protein sequence ID" value="KAJ8441214.1"/>
    <property type="molecule type" value="Genomic_DNA"/>
</dbReference>
<feature type="domain" description="Amidase" evidence="1">
    <location>
        <begin position="204"/>
        <end position="338"/>
    </location>
</feature>
<evidence type="ECO:0000259" key="1">
    <source>
        <dbReference type="Pfam" id="PF01425"/>
    </source>
</evidence>
<dbReference type="OrthoDB" id="421993at2759"/>
<name>A0A9Q1KCY0_9CARY</name>
<reference evidence="2" key="1">
    <citation type="submission" date="2022-04" db="EMBL/GenBank/DDBJ databases">
        <title>Carnegiea gigantea Genome sequencing and assembly v2.</title>
        <authorList>
            <person name="Copetti D."/>
            <person name="Sanderson M.J."/>
            <person name="Burquez A."/>
            <person name="Wojciechowski M.F."/>
        </authorList>
    </citation>
    <scope>NUCLEOTIDE SEQUENCE</scope>
    <source>
        <strain evidence="2">SGP5-SGP5p</strain>
        <tissue evidence="2">Aerial part</tissue>
    </source>
</reference>
<accession>A0A9Q1KCY0</accession>
<dbReference type="Proteomes" id="UP001153076">
    <property type="component" value="Unassembled WGS sequence"/>
</dbReference>
<sequence length="585" mass="64694">MGFFRSEGVVYKPADEVNLGTDSDEAYLSPLVKAPRMAGFLVKLFAWILRSKIFGVILLYFLKKDNLIHKLVSFAELEESPLYSPLQTPEGRSAKQVYEDWLDATSFICSLSYMELTAAETPQQEVKCMESSGSPREQVQEAMECLFFSSGIASDEAKPSFRRWTIMDYARAYTSGALTPSMVAERFIKAVERSCSPESNMSFFISYDANDIVRQAAESTLRYKRGEPLSVLDGVPIAIKDEIDCTPYPTTGGTKWLHRLRPCRDDACCVKRLRSCGALLVGKTNMHELGAGTSGINPHYGATRNPYNASRVCGGSSSGSAAVVCAGLCPVSLGVDGGAISGQLPYDQPMISVPKVNLPLLKPNMLSSDITLAKYEKWFDDCSADIKLCCSNALDKLQKCYGWKTLDVTIPEIETMRLAHYITIGSECTAALHHFLQKLSFAELGWDVRVALSIYGAFNAMEYIKAQRIRGRQMQFHRKIFSMADVIVTPTTGVTAYPIKDDALKTGELDYINGAALVRYQIAGNFLGLPAVTVPIGYDKSGLPIGLQFIGRPWAEATLLHIAYAVQALYAWNYRKPKVYYDLLS</sequence>
<dbReference type="Pfam" id="PF01425">
    <property type="entry name" value="Amidase"/>
    <property type="match status" value="2"/>
</dbReference>